<dbReference type="AlphaFoldDB" id="A0A0F9UY88"/>
<comment type="caution">
    <text evidence="1">The sequence shown here is derived from an EMBL/GenBank/DDBJ whole genome shotgun (WGS) entry which is preliminary data.</text>
</comment>
<organism evidence="1">
    <name type="scientific">marine sediment metagenome</name>
    <dbReference type="NCBI Taxonomy" id="412755"/>
    <lineage>
        <taxon>unclassified sequences</taxon>
        <taxon>metagenomes</taxon>
        <taxon>ecological metagenomes</taxon>
    </lineage>
</organism>
<proteinExistence type="predicted"/>
<sequence>MPAKQRFKLVVMKAESKLFCDPEWVVSEDPWTLLPTELHTLVKHALDEAETAVAKWDAENKRIIREGS</sequence>
<name>A0A0F9UY88_9ZZZZ</name>
<dbReference type="EMBL" id="LAZR01000095">
    <property type="protein sequence ID" value="KKN92477.1"/>
    <property type="molecule type" value="Genomic_DNA"/>
</dbReference>
<reference evidence="1" key="1">
    <citation type="journal article" date="2015" name="Nature">
        <title>Complex archaea that bridge the gap between prokaryotes and eukaryotes.</title>
        <authorList>
            <person name="Spang A."/>
            <person name="Saw J.H."/>
            <person name="Jorgensen S.L."/>
            <person name="Zaremba-Niedzwiedzka K."/>
            <person name="Martijn J."/>
            <person name="Lind A.E."/>
            <person name="van Eijk R."/>
            <person name="Schleper C."/>
            <person name="Guy L."/>
            <person name="Ettema T.J."/>
        </authorList>
    </citation>
    <scope>NUCLEOTIDE SEQUENCE</scope>
</reference>
<gene>
    <name evidence="1" type="ORF">LCGC14_0209680</name>
</gene>
<evidence type="ECO:0000313" key="1">
    <source>
        <dbReference type="EMBL" id="KKN92477.1"/>
    </source>
</evidence>
<protein>
    <submittedName>
        <fullName evidence="1">Uncharacterized protein</fullName>
    </submittedName>
</protein>
<accession>A0A0F9UY88</accession>